<keyword evidence="4" id="KW-1185">Reference proteome</keyword>
<proteinExistence type="predicted"/>
<dbReference type="Pfam" id="PF25019">
    <property type="entry name" value="LRR_R13L1-DRL21"/>
    <property type="match status" value="1"/>
</dbReference>
<evidence type="ECO:0000313" key="4">
    <source>
        <dbReference type="Proteomes" id="UP001054889"/>
    </source>
</evidence>
<evidence type="ECO:0000256" key="1">
    <source>
        <dbReference type="SAM" id="MobiDB-lite"/>
    </source>
</evidence>
<dbReference type="Gene3D" id="3.80.10.10">
    <property type="entry name" value="Ribonuclease Inhibitor"/>
    <property type="match status" value="1"/>
</dbReference>
<dbReference type="AlphaFoldDB" id="A0AAV5EU33"/>
<organism evidence="3 4">
    <name type="scientific">Eleusine coracana subsp. coracana</name>
    <dbReference type="NCBI Taxonomy" id="191504"/>
    <lineage>
        <taxon>Eukaryota</taxon>
        <taxon>Viridiplantae</taxon>
        <taxon>Streptophyta</taxon>
        <taxon>Embryophyta</taxon>
        <taxon>Tracheophyta</taxon>
        <taxon>Spermatophyta</taxon>
        <taxon>Magnoliopsida</taxon>
        <taxon>Liliopsida</taxon>
        <taxon>Poales</taxon>
        <taxon>Poaceae</taxon>
        <taxon>PACMAD clade</taxon>
        <taxon>Chloridoideae</taxon>
        <taxon>Cynodonteae</taxon>
        <taxon>Eleusininae</taxon>
        <taxon>Eleusine</taxon>
    </lineage>
</organism>
<sequence length="166" mass="18626">MSRTRMDDSNNMTPASAVFESPQPHRRLKALEIIAYKGERLPNWMTTTEPYLISLVAIELINLNLSENVLPPLGILPYLKIVEITGAETVSCVSDSFYGPNGTFPSLIKKLTFSYMQNLEVWEQAHRAGIGNHPMPKILSIVYGSSISEIDPLDEVLTYFIVGRLR</sequence>
<dbReference type="Proteomes" id="UP001054889">
    <property type="component" value="Unassembled WGS sequence"/>
</dbReference>
<reference evidence="3" key="1">
    <citation type="journal article" date="2018" name="DNA Res.">
        <title>Multiple hybrid de novo genome assembly of finger millet, an orphan allotetraploid crop.</title>
        <authorList>
            <person name="Hatakeyama M."/>
            <person name="Aluri S."/>
            <person name="Balachadran M.T."/>
            <person name="Sivarajan S.R."/>
            <person name="Patrignani A."/>
            <person name="Gruter S."/>
            <person name="Poveda L."/>
            <person name="Shimizu-Inatsugi R."/>
            <person name="Baeten J."/>
            <person name="Francoijs K.J."/>
            <person name="Nataraja K.N."/>
            <person name="Reddy Y.A.N."/>
            <person name="Phadnis S."/>
            <person name="Ravikumar R.L."/>
            <person name="Schlapbach R."/>
            <person name="Sreeman S.M."/>
            <person name="Shimizu K.K."/>
        </authorList>
    </citation>
    <scope>NUCLEOTIDE SEQUENCE</scope>
</reference>
<dbReference type="InterPro" id="IPR032675">
    <property type="entry name" value="LRR_dom_sf"/>
</dbReference>
<feature type="region of interest" description="Disordered" evidence="1">
    <location>
        <begin position="1"/>
        <end position="21"/>
    </location>
</feature>
<dbReference type="EMBL" id="BQKI01000078">
    <property type="protein sequence ID" value="GJN25720.1"/>
    <property type="molecule type" value="Genomic_DNA"/>
</dbReference>
<evidence type="ECO:0000259" key="2">
    <source>
        <dbReference type="Pfam" id="PF25019"/>
    </source>
</evidence>
<protein>
    <recommendedName>
        <fullName evidence="2">R13L1/DRL21-like LRR repeat region domain-containing protein</fullName>
    </recommendedName>
</protein>
<dbReference type="InterPro" id="IPR056789">
    <property type="entry name" value="LRR_R13L1-DRL21"/>
</dbReference>
<dbReference type="SUPFAM" id="SSF52058">
    <property type="entry name" value="L domain-like"/>
    <property type="match status" value="1"/>
</dbReference>
<evidence type="ECO:0000313" key="3">
    <source>
        <dbReference type="EMBL" id="GJN25720.1"/>
    </source>
</evidence>
<reference evidence="3" key="2">
    <citation type="submission" date="2021-12" db="EMBL/GenBank/DDBJ databases">
        <title>Resequencing data analysis of finger millet.</title>
        <authorList>
            <person name="Hatakeyama M."/>
            <person name="Aluri S."/>
            <person name="Balachadran M.T."/>
            <person name="Sivarajan S.R."/>
            <person name="Poveda L."/>
            <person name="Shimizu-Inatsugi R."/>
            <person name="Schlapbach R."/>
            <person name="Sreeman S.M."/>
            <person name="Shimizu K.K."/>
        </authorList>
    </citation>
    <scope>NUCLEOTIDE SEQUENCE</scope>
</reference>
<gene>
    <name evidence="3" type="primary">gb13585</name>
    <name evidence="3" type="ORF">PR202_gb13585</name>
</gene>
<accession>A0AAV5EU33</accession>
<name>A0AAV5EU33_ELECO</name>
<comment type="caution">
    <text evidence="3">The sequence shown here is derived from an EMBL/GenBank/DDBJ whole genome shotgun (WGS) entry which is preliminary data.</text>
</comment>
<feature type="domain" description="R13L1/DRL21-like LRR repeat region" evidence="2">
    <location>
        <begin position="8"/>
        <end position="85"/>
    </location>
</feature>